<keyword evidence="2" id="KW-1185">Reference proteome</keyword>
<dbReference type="EMBL" id="CM029047">
    <property type="protein sequence ID" value="KAG2584976.1"/>
    <property type="molecule type" value="Genomic_DNA"/>
</dbReference>
<accession>A0A8T0RIU8</accession>
<evidence type="ECO:0000313" key="2">
    <source>
        <dbReference type="Proteomes" id="UP000823388"/>
    </source>
</evidence>
<dbReference type="Proteomes" id="UP000823388">
    <property type="component" value="Chromosome 6K"/>
</dbReference>
<organism evidence="1 2">
    <name type="scientific">Panicum virgatum</name>
    <name type="common">Blackwell switchgrass</name>
    <dbReference type="NCBI Taxonomy" id="38727"/>
    <lineage>
        <taxon>Eukaryota</taxon>
        <taxon>Viridiplantae</taxon>
        <taxon>Streptophyta</taxon>
        <taxon>Embryophyta</taxon>
        <taxon>Tracheophyta</taxon>
        <taxon>Spermatophyta</taxon>
        <taxon>Magnoliopsida</taxon>
        <taxon>Liliopsida</taxon>
        <taxon>Poales</taxon>
        <taxon>Poaceae</taxon>
        <taxon>PACMAD clade</taxon>
        <taxon>Panicoideae</taxon>
        <taxon>Panicodae</taxon>
        <taxon>Paniceae</taxon>
        <taxon>Panicinae</taxon>
        <taxon>Panicum</taxon>
        <taxon>Panicum sect. Hiantes</taxon>
    </lineage>
</organism>
<sequence length="113" mass="12624">MDGSYREQSLSCSSDCKRSPSPFLATANPLHLAGAVCLLPSRPSALIVGAPFVASPLSGGRLLPALACVGRPRRCRRLPEDWFLPFDRRRRRRRARCFPLLRTSQHAEFGYNL</sequence>
<dbReference type="AlphaFoldDB" id="A0A8T0RIU8"/>
<proteinExistence type="predicted"/>
<protein>
    <submittedName>
        <fullName evidence="1">Uncharacterized protein</fullName>
    </submittedName>
</protein>
<evidence type="ECO:0000313" key="1">
    <source>
        <dbReference type="EMBL" id="KAG2584976.1"/>
    </source>
</evidence>
<gene>
    <name evidence="1" type="ORF">PVAP13_6KG363312</name>
</gene>
<reference evidence="1" key="1">
    <citation type="submission" date="2020-05" db="EMBL/GenBank/DDBJ databases">
        <title>WGS assembly of Panicum virgatum.</title>
        <authorList>
            <person name="Lovell J.T."/>
            <person name="Jenkins J."/>
            <person name="Shu S."/>
            <person name="Juenger T.E."/>
            <person name="Schmutz J."/>
        </authorList>
    </citation>
    <scope>NUCLEOTIDE SEQUENCE</scope>
    <source>
        <strain evidence="1">AP13</strain>
    </source>
</reference>
<name>A0A8T0RIU8_PANVG</name>
<comment type="caution">
    <text evidence="1">The sequence shown here is derived from an EMBL/GenBank/DDBJ whole genome shotgun (WGS) entry which is preliminary data.</text>
</comment>